<dbReference type="InterPro" id="IPR011993">
    <property type="entry name" value="PH-like_dom_sf"/>
</dbReference>
<dbReference type="EnsemblPlants" id="MELO3C005412.2.1">
    <property type="protein sequence ID" value="MELO3C005412.2.1"/>
    <property type="gene ID" value="MELO3C005412.2"/>
</dbReference>
<dbReference type="PANTHER" id="PTHR21399">
    <property type="entry name" value="CHLORIDE CONDUCTANCE REGULATORY PROTEIN ICLN"/>
    <property type="match status" value="1"/>
</dbReference>
<dbReference type="GO" id="GO:0005886">
    <property type="term" value="C:plasma membrane"/>
    <property type="evidence" value="ECO:0007669"/>
    <property type="project" value="InterPro"/>
</dbReference>
<dbReference type="GO" id="GO:0005829">
    <property type="term" value="C:cytosol"/>
    <property type="evidence" value="ECO:0007669"/>
    <property type="project" value="InterPro"/>
</dbReference>
<reference evidence="9" key="2">
    <citation type="submission" date="2025-04" db="UniProtKB">
        <authorList>
            <consortium name="RefSeq"/>
        </authorList>
    </citation>
    <scope>IDENTIFICATION</scope>
</reference>
<dbReference type="RefSeq" id="XP_008467268.1">
    <property type="nucleotide sequence ID" value="XM_008469046.2"/>
</dbReference>
<evidence type="ECO:0000313" key="7">
    <source>
        <dbReference type="EnsemblPlants" id="MELO3C005412.2.1"/>
    </source>
</evidence>
<dbReference type="Pfam" id="PF03517">
    <property type="entry name" value="Voldacs"/>
    <property type="match status" value="1"/>
</dbReference>
<evidence type="ECO:0000256" key="1">
    <source>
        <dbReference type="ARBA" id="ARBA00004123"/>
    </source>
</evidence>
<dbReference type="InterPro" id="IPR003521">
    <property type="entry name" value="ICln"/>
</dbReference>
<dbReference type="PANTHER" id="PTHR21399:SF0">
    <property type="entry name" value="METHYLOSOME SUBUNIT PICLN"/>
    <property type="match status" value="1"/>
</dbReference>
<dbReference type="KEGG" id="cmo:103504664"/>
<proteinExistence type="inferred from homology"/>
<protein>
    <submittedName>
        <fullName evidence="9">Chloride conductance regulatory protein ICln isoform X1</fullName>
    </submittedName>
</protein>
<dbReference type="eggNOG" id="KOG3238">
    <property type="taxonomic scope" value="Eukaryota"/>
</dbReference>
<dbReference type="GO" id="GO:0006884">
    <property type="term" value="P:cell volume homeostasis"/>
    <property type="evidence" value="ECO:0007669"/>
    <property type="project" value="InterPro"/>
</dbReference>
<comment type="similarity">
    <text evidence="3">Belongs to the pICln (TC 1.A.47) family.</text>
</comment>
<dbReference type="Gene3D" id="2.30.29.30">
    <property type="entry name" value="Pleckstrin-homology domain (PH domain)/Phosphotyrosine-binding domain (PTB)"/>
    <property type="match status" value="1"/>
</dbReference>
<dbReference type="GO" id="GO:0045292">
    <property type="term" value="P:mRNA cis splicing, via spliceosome"/>
    <property type="evidence" value="ECO:0007669"/>
    <property type="project" value="TreeGrafter"/>
</dbReference>
<reference evidence="7" key="1">
    <citation type="submission" date="2023-03" db="UniProtKB">
        <authorList>
            <consortium name="EnsemblPlants"/>
        </authorList>
    </citation>
    <scope>IDENTIFICATION</scope>
</reference>
<dbReference type="OrthoDB" id="19714at2759"/>
<name>A0A1S3CTC6_CUCME</name>
<feature type="compositionally biased region" description="Low complexity" evidence="6">
    <location>
        <begin position="191"/>
        <end position="202"/>
    </location>
</feature>
<dbReference type="InterPro" id="IPR039924">
    <property type="entry name" value="ICln/Lot5/Saf5"/>
</dbReference>
<keyword evidence="8" id="KW-1185">Reference proteome</keyword>
<dbReference type="GO" id="GO:0005681">
    <property type="term" value="C:spliceosomal complex"/>
    <property type="evidence" value="ECO:0007669"/>
    <property type="project" value="TreeGrafter"/>
</dbReference>
<dbReference type="InParanoid" id="A0A1S3CTC6"/>
<evidence type="ECO:0000256" key="3">
    <source>
        <dbReference type="ARBA" id="ARBA00007054"/>
    </source>
</evidence>
<evidence type="ECO:0000256" key="5">
    <source>
        <dbReference type="ARBA" id="ARBA00023242"/>
    </source>
</evidence>
<keyword evidence="4" id="KW-0963">Cytoplasm</keyword>
<evidence type="ECO:0000313" key="9">
    <source>
        <dbReference type="RefSeq" id="XP_008467268.1"/>
    </source>
</evidence>
<feature type="region of interest" description="Disordered" evidence="6">
    <location>
        <begin position="183"/>
        <end position="238"/>
    </location>
</feature>
<sequence length="238" mass="26508">MTMGLRLYTERTGNGLGLPSFDVDQGEVLMHVLPAVGIVFDNRPPEFPGTLYVSSRQVVWLSDANMAKGYAVDFLSMSLHAVSTDPEAYPSPCLYVQIDTGDDEELENSDSECHGEESENFDLTAVREMRLVPSNPNELETLFEIFCQCAELNPEPNGDEEEEEHNWFFGADQLEQMPGLSVAGDDEEQFSSIPPSSIGNSNGDHDQLARTVLQLQINDQRFEDAEEMEPENNNGKHS</sequence>
<dbReference type="Proteomes" id="UP001652600">
    <property type="component" value="Chromosome 9"/>
</dbReference>
<dbReference type="SMR" id="A0A1S3CTC6"/>
<comment type="subcellular location">
    <subcellularLocation>
        <location evidence="2">Cytoplasm</location>
    </subcellularLocation>
    <subcellularLocation>
        <location evidence="1">Nucleus</location>
    </subcellularLocation>
</comment>
<gene>
    <name evidence="9" type="primary">LOC103504664</name>
    <name evidence="7" type="synonym">103504664</name>
</gene>
<evidence type="ECO:0000256" key="6">
    <source>
        <dbReference type="SAM" id="MobiDB-lite"/>
    </source>
</evidence>
<dbReference type="GO" id="GO:0034715">
    <property type="term" value="C:pICln-Sm protein complex"/>
    <property type="evidence" value="ECO:0007669"/>
    <property type="project" value="InterPro"/>
</dbReference>
<organism evidence="8 9">
    <name type="scientific">Cucumis melo</name>
    <name type="common">Muskmelon</name>
    <dbReference type="NCBI Taxonomy" id="3656"/>
    <lineage>
        <taxon>Eukaryota</taxon>
        <taxon>Viridiplantae</taxon>
        <taxon>Streptophyta</taxon>
        <taxon>Embryophyta</taxon>
        <taxon>Tracheophyta</taxon>
        <taxon>Spermatophyta</taxon>
        <taxon>Magnoliopsida</taxon>
        <taxon>eudicotyledons</taxon>
        <taxon>Gunneridae</taxon>
        <taxon>Pentapetalae</taxon>
        <taxon>rosids</taxon>
        <taxon>fabids</taxon>
        <taxon>Cucurbitales</taxon>
        <taxon>Cucurbitaceae</taxon>
        <taxon>Benincaseae</taxon>
        <taxon>Cucumis</taxon>
    </lineage>
</organism>
<dbReference type="GO" id="GO:0000387">
    <property type="term" value="P:spliceosomal snRNP assembly"/>
    <property type="evidence" value="ECO:0007669"/>
    <property type="project" value="InterPro"/>
</dbReference>
<dbReference type="AlphaFoldDB" id="A0A1S3CTC6"/>
<evidence type="ECO:0000256" key="4">
    <source>
        <dbReference type="ARBA" id="ARBA00022490"/>
    </source>
</evidence>
<accession>A0A1S3CTC6</accession>
<dbReference type="PRINTS" id="PR01348">
    <property type="entry name" value="ICLNCHANNEL"/>
</dbReference>
<dbReference type="GeneID" id="103504664"/>
<keyword evidence="5" id="KW-0539">Nucleus</keyword>
<evidence type="ECO:0000313" key="8">
    <source>
        <dbReference type="Proteomes" id="UP001652600"/>
    </source>
</evidence>
<evidence type="ECO:0000256" key="2">
    <source>
        <dbReference type="ARBA" id="ARBA00004496"/>
    </source>
</evidence>
<dbReference type="Gramene" id="MELO3C005412.2.1">
    <property type="protein sequence ID" value="MELO3C005412.2.1"/>
    <property type="gene ID" value="MELO3C005412.2"/>
</dbReference>
<dbReference type="GO" id="GO:0006821">
    <property type="term" value="P:chloride transport"/>
    <property type="evidence" value="ECO:0007669"/>
    <property type="project" value="InterPro"/>
</dbReference>
<dbReference type="GO" id="GO:0034709">
    <property type="term" value="C:methylosome"/>
    <property type="evidence" value="ECO:0007669"/>
    <property type="project" value="EnsemblPlants"/>
</dbReference>